<dbReference type="Pfam" id="PF13602">
    <property type="entry name" value="ADH_zinc_N_2"/>
    <property type="match status" value="1"/>
</dbReference>
<dbReference type="InterPro" id="IPR047618">
    <property type="entry name" value="QOR-like"/>
</dbReference>
<dbReference type="Proteomes" id="UP001583172">
    <property type="component" value="Unassembled WGS sequence"/>
</dbReference>
<dbReference type="InterPro" id="IPR011032">
    <property type="entry name" value="GroES-like_sf"/>
</dbReference>
<dbReference type="PANTHER" id="PTHR48106">
    <property type="entry name" value="QUINONE OXIDOREDUCTASE PIG3-RELATED"/>
    <property type="match status" value="1"/>
</dbReference>
<evidence type="ECO:0000313" key="5">
    <source>
        <dbReference type="Proteomes" id="UP001583172"/>
    </source>
</evidence>
<dbReference type="EMBL" id="JAZGSY010000247">
    <property type="protein sequence ID" value="KAL1837974.1"/>
    <property type="molecule type" value="Genomic_DNA"/>
</dbReference>
<evidence type="ECO:0000256" key="2">
    <source>
        <dbReference type="ARBA" id="ARBA00023002"/>
    </source>
</evidence>
<dbReference type="SMART" id="SM00829">
    <property type="entry name" value="PKS_ER"/>
    <property type="match status" value="1"/>
</dbReference>
<evidence type="ECO:0000313" key="4">
    <source>
        <dbReference type="EMBL" id="KAL1837974.1"/>
    </source>
</evidence>
<evidence type="ECO:0000259" key="3">
    <source>
        <dbReference type="SMART" id="SM00829"/>
    </source>
</evidence>
<dbReference type="SUPFAM" id="SSF51735">
    <property type="entry name" value="NAD(P)-binding Rossmann-fold domains"/>
    <property type="match status" value="1"/>
</dbReference>
<feature type="domain" description="Enoyl reductase (ER)" evidence="3">
    <location>
        <begin position="17"/>
        <end position="352"/>
    </location>
</feature>
<name>A0ABR3V835_HUMIN</name>
<gene>
    <name evidence="4" type="ORF">VTJ49DRAFT_3163</name>
</gene>
<sequence>MSPIPKTMSGILVEETGGVEVLQWNTDLPVPTLNDGEVLVRNEDIGVNYIDTYFRTGLYPKPLPFIPGREAAGVIIALHPSVTNTTATTPTNRPPLSVGTRVAYITDQQGAYAELTAVSARDIVPLPPAISSDLAAAALLQGLTALTFIREAAGLKRPPKDDSNNTDGKDNDNNKRWALVHAAAGGTGSLLSQLLTLHGVCVIGTAGSAEKRVQAEKWSGAHTVIDTSSESDLVSRVGEITEGRGVDIIFDGVGKATFELDMQVIARKGTLSGPVPPLDILRLVPKNIKLLRPGLTAYIETQEERDAYTQELFELLAEGTLKVNIHKLYPLKEVAQAHVDLEGRKTIGKLLLKV</sequence>
<organism evidence="4 5">
    <name type="scientific">Humicola insolens</name>
    <name type="common">Soft-rot fungus</name>
    <dbReference type="NCBI Taxonomy" id="85995"/>
    <lineage>
        <taxon>Eukaryota</taxon>
        <taxon>Fungi</taxon>
        <taxon>Dikarya</taxon>
        <taxon>Ascomycota</taxon>
        <taxon>Pezizomycotina</taxon>
        <taxon>Sordariomycetes</taxon>
        <taxon>Sordariomycetidae</taxon>
        <taxon>Sordariales</taxon>
        <taxon>Chaetomiaceae</taxon>
        <taxon>Mycothermus</taxon>
    </lineage>
</organism>
<keyword evidence="2" id="KW-0560">Oxidoreductase</keyword>
<keyword evidence="5" id="KW-1185">Reference proteome</keyword>
<dbReference type="CDD" id="cd05286">
    <property type="entry name" value="QOR2"/>
    <property type="match status" value="1"/>
</dbReference>
<evidence type="ECO:0000256" key="1">
    <source>
        <dbReference type="ARBA" id="ARBA00022857"/>
    </source>
</evidence>
<dbReference type="SUPFAM" id="SSF50129">
    <property type="entry name" value="GroES-like"/>
    <property type="match status" value="1"/>
</dbReference>
<dbReference type="InterPro" id="IPR036291">
    <property type="entry name" value="NAD(P)-bd_dom_sf"/>
</dbReference>
<dbReference type="Gene3D" id="3.90.180.10">
    <property type="entry name" value="Medium-chain alcohol dehydrogenases, catalytic domain"/>
    <property type="match status" value="1"/>
</dbReference>
<proteinExistence type="predicted"/>
<reference evidence="4 5" key="1">
    <citation type="journal article" date="2024" name="Commun. Biol.">
        <title>Comparative genomic analysis of thermophilic fungi reveals convergent evolutionary adaptations and gene losses.</title>
        <authorList>
            <person name="Steindorff A.S."/>
            <person name="Aguilar-Pontes M.V."/>
            <person name="Robinson A.J."/>
            <person name="Andreopoulos B."/>
            <person name="LaButti K."/>
            <person name="Kuo A."/>
            <person name="Mondo S."/>
            <person name="Riley R."/>
            <person name="Otillar R."/>
            <person name="Haridas S."/>
            <person name="Lipzen A."/>
            <person name="Grimwood J."/>
            <person name="Schmutz J."/>
            <person name="Clum A."/>
            <person name="Reid I.D."/>
            <person name="Moisan M.C."/>
            <person name="Butler G."/>
            <person name="Nguyen T.T.M."/>
            <person name="Dewar K."/>
            <person name="Conant G."/>
            <person name="Drula E."/>
            <person name="Henrissat B."/>
            <person name="Hansel C."/>
            <person name="Singer S."/>
            <person name="Hutchinson M.I."/>
            <person name="de Vries R.P."/>
            <person name="Natvig D.O."/>
            <person name="Powell A.J."/>
            <person name="Tsang A."/>
            <person name="Grigoriev I.V."/>
        </authorList>
    </citation>
    <scope>NUCLEOTIDE SEQUENCE [LARGE SCALE GENOMIC DNA]</scope>
    <source>
        <strain evidence="4 5">CBS 620.91</strain>
    </source>
</reference>
<dbReference type="Pfam" id="PF08240">
    <property type="entry name" value="ADH_N"/>
    <property type="match status" value="1"/>
</dbReference>
<comment type="caution">
    <text evidence="4">The sequence shown here is derived from an EMBL/GenBank/DDBJ whole genome shotgun (WGS) entry which is preliminary data.</text>
</comment>
<keyword evidence="1" id="KW-0521">NADP</keyword>
<dbReference type="InterPro" id="IPR020843">
    <property type="entry name" value="ER"/>
</dbReference>
<dbReference type="Gene3D" id="3.40.50.720">
    <property type="entry name" value="NAD(P)-binding Rossmann-like Domain"/>
    <property type="match status" value="1"/>
</dbReference>
<dbReference type="InterPro" id="IPR013154">
    <property type="entry name" value="ADH-like_N"/>
</dbReference>
<dbReference type="PANTHER" id="PTHR48106:SF13">
    <property type="entry name" value="QUINONE OXIDOREDUCTASE-RELATED"/>
    <property type="match status" value="1"/>
</dbReference>
<protein>
    <recommendedName>
        <fullName evidence="3">Enoyl reductase (ER) domain-containing protein</fullName>
    </recommendedName>
</protein>
<accession>A0ABR3V835</accession>